<dbReference type="PANTHER" id="PTHR33065:SF177">
    <property type="entry name" value="OS08G0141000 PROTEIN"/>
    <property type="match status" value="1"/>
</dbReference>
<dbReference type="InterPro" id="IPR001938">
    <property type="entry name" value="Thaumatin"/>
</dbReference>
<dbReference type="InterPro" id="IPR046533">
    <property type="entry name" value="DUF6598"/>
</dbReference>
<evidence type="ECO:0000259" key="2">
    <source>
        <dbReference type="Pfam" id="PF20241"/>
    </source>
</evidence>
<gene>
    <name evidence="3" type="ORF">NCGR_LOCUS44945</name>
</gene>
<dbReference type="PIRSF" id="PIRSF002703">
    <property type="entry name" value="Thaumatin"/>
    <property type="match status" value="1"/>
</dbReference>
<feature type="region of interest" description="Disordered" evidence="1">
    <location>
        <begin position="1"/>
        <end position="25"/>
    </location>
</feature>
<reference evidence="3" key="1">
    <citation type="submission" date="2020-10" db="EMBL/GenBank/DDBJ databases">
        <authorList>
            <person name="Han B."/>
            <person name="Lu T."/>
            <person name="Zhao Q."/>
            <person name="Huang X."/>
            <person name="Zhao Y."/>
        </authorList>
    </citation>
    <scope>NUCLEOTIDE SEQUENCE</scope>
</reference>
<organism evidence="3 4">
    <name type="scientific">Miscanthus lutarioriparius</name>
    <dbReference type="NCBI Taxonomy" id="422564"/>
    <lineage>
        <taxon>Eukaryota</taxon>
        <taxon>Viridiplantae</taxon>
        <taxon>Streptophyta</taxon>
        <taxon>Embryophyta</taxon>
        <taxon>Tracheophyta</taxon>
        <taxon>Spermatophyta</taxon>
        <taxon>Magnoliopsida</taxon>
        <taxon>Liliopsida</taxon>
        <taxon>Poales</taxon>
        <taxon>Poaceae</taxon>
        <taxon>PACMAD clade</taxon>
        <taxon>Panicoideae</taxon>
        <taxon>Andropogonodae</taxon>
        <taxon>Andropogoneae</taxon>
        <taxon>Saccharinae</taxon>
        <taxon>Miscanthus</taxon>
    </lineage>
</organism>
<dbReference type="Pfam" id="PF20241">
    <property type="entry name" value="DUF6598"/>
    <property type="match status" value="1"/>
</dbReference>
<feature type="domain" description="DUF6598" evidence="2">
    <location>
        <begin position="114"/>
        <end position="354"/>
    </location>
</feature>
<name>A0A811QYT4_9POAL</name>
<evidence type="ECO:0000313" key="4">
    <source>
        <dbReference type="Proteomes" id="UP000604825"/>
    </source>
</evidence>
<dbReference type="OrthoDB" id="681537at2759"/>
<protein>
    <recommendedName>
        <fullName evidence="2">DUF6598 domain-containing protein</fullName>
    </recommendedName>
</protein>
<comment type="caution">
    <text evidence="3">The sequence shown here is derived from an EMBL/GenBank/DDBJ whole genome shotgun (WGS) entry which is preliminary data.</text>
</comment>
<proteinExistence type="predicted"/>
<dbReference type="EMBL" id="CAJGYO010000012">
    <property type="protein sequence ID" value="CAD6261546.1"/>
    <property type="molecule type" value="Genomic_DNA"/>
</dbReference>
<sequence>MEIETQQRAWEGGRLVQSASESSRKLDYEAEARLVAEARAAWERRAKGEVEDDDEDDPEMLLDYHAYRARKFRDTWNCLYFGYCGSFEDTTKIPSMRFTDKPPQQRYSAHPCATLQIFSVKVAGRRRMGSLQWPLHVFGKIALRDSVDHNRNTIFDRTRDNCQILMQEVPNLKLTGPTRAVLLTDPVTFEVDLKVKGCTESEDQDLSYLAVPFLNMIPLDSCLRKIGYNSKLSTLWFAVGIIVYSLEATISVRVSGGSWQDGFHAQIAAHTVSIGCEELILLDSGDDNVPVAGDGAITLSRCVASVEVNGELVVSVRAWQGDEVVHRERGFKPKKAGRSCGTLDIGFCQMDVSVAWSLVSSYRGDE</sequence>
<evidence type="ECO:0000313" key="3">
    <source>
        <dbReference type="EMBL" id="CAD6261546.1"/>
    </source>
</evidence>
<dbReference type="Proteomes" id="UP000604825">
    <property type="component" value="Unassembled WGS sequence"/>
</dbReference>
<dbReference type="PANTHER" id="PTHR33065">
    <property type="entry name" value="OS07G0486400 PROTEIN"/>
    <property type="match status" value="1"/>
</dbReference>
<keyword evidence="4" id="KW-1185">Reference proteome</keyword>
<evidence type="ECO:0000256" key="1">
    <source>
        <dbReference type="SAM" id="MobiDB-lite"/>
    </source>
</evidence>
<accession>A0A811QYT4</accession>
<dbReference type="AlphaFoldDB" id="A0A811QYT4"/>